<dbReference type="Pfam" id="PF19763">
    <property type="entry name" value="DUF6250"/>
    <property type="match status" value="1"/>
</dbReference>
<keyword evidence="2" id="KW-0614">Plasmid</keyword>
<dbReference type="RefSeq" id="WP_171816732.1">
    <property type="nucleotide sequence ID" value="NZ_CP065219.1"/>
</dbReference>
<dbReference type="EMBL" id="CP065219">
    <property type="protein sequence ID" value="QPL56605.1"/>
    <property type="molecule type" value="Genomic_DNA"/>
</dbReference>
<name>A0AAJ4LX75_9VIBR</name>
<gene>
    <name evidence="2" type="ORF">I3X05_23475</name>
</gene>
<evidence type="ECO:0000313" key="2">
    <source>
        <dbReference type="EMBL" id="QPL56605.1"/>
    </source>
</evidence>
<evidence type="ECO:0000313" key="3">
    <source>
        <dbReference type="Proteomes" id="UP000594435"/>
    </source>
</evidence>
<evidence type="ECO:0000259" key="1">
    <source>
        <dbReference type="Pfam" id="PF19763"/>
    </source>
</evidence>
<dbReference type="AlphaFoldDB" id="A0AAJ4LX75"/>
<reference evidence="2 3" key="1">
    <citation type="submission" date="2020-11" db="EMBL/GenBank/DDBJ databases">
        <title>Complete and Circularized Genome Assembly of a human isolate of Vibrio navarrensis biotype pommerensis with MiSeq and MinION Sequence Data.</title>
        <authorList>
            <person name="Schwartz K."/>
            <person name="Borowiak M."/>
            <person name="Deneke C."/>
            <person name="Balau V."/>
            <person name="Metelmann C."/>
            <person name="Strauch E."/>
        </authorList>
    </citation>
    <scope>NUCLEOTIDE SEQUENCE [LARGE SCALE GENOMIC DNA]</scope>
    <source>
        <strain evidence="2 3">20-VB00237</strain>
        <plasmid evidence="2 3">pVN20-VB00237</plasmid>
    </source>
</reference>
<feature type="domain" description="DUF6250" evidence="1">
    <location>
        <begin position="2"/>
        <end position="55"/>
    </location>
</feature>
<sequence length="55" mass="6575">MRKYDPMPSYYIGYGANDNSTTRFRRYADDSPRLPEYDVSAKEFMNLPNVYTKIR</sequence>
<dbReference type="Proteomes" id="UP000594435">
    <property type="component" value="Plasmid pVN20-VB00237"/>
</dbReference>
<dbReference type="InterPro" id="IPR046217">
    <property type="entry name" value="DUF6250"/>
</dbReference>
<proteinExistence type="predicted"/>
<geneLocation type="plasmid" evidence="2 3">
    <name>pVN20-VB00237</name>
</geneLocation>
<accession>A0AAJ4LX75</accession>
<protein>
    <recommendedName>
        <fullName evidence="1">DUF6250 domain-containing protein</fullName>
    </recommendedName>
</protein>
<organism evidence="2 3">
    <name type="scientific">Vibrio navarrensis</name>
    <dbReference type="NCBI Taxonomy" id="29495"/>
    <lineage>
        <taxon>Bacteria</taxon>
        <taxon>Pseudomonadati</taxon>
        <taxon>Pseudomonadota</taxon>
        <taxon>Gammaproteobacteria</taxon>
        <taxon>Vibrionales</taxon>
        <taxon>Vibrionaceae</taxon>
        <taxon>Vibrio</taxon>
    </lineage>
</organism>